<dbReference type="EMBL" id="BOOW01000032">
    <property type="protein sequence ID" value="GII94944.1"/>
    <property type="molecule type" value="Genomic_DNA"/>
</dbReference>
<dbReference type="Proteomes" id="UP000606172">
    <property type="component" value="Unassembled WGS sequence"/>
</dbReference>
<reference evidence="1" key="1">
    <citation type="submission" date="2021-01" db="EMBL/GenBank/DDBJ databases">
        <title>Whole genome shotgun sequence of Sinosporangium siamense NBRC 109515.</title>
        <authorList>
            <person name="Komaki H."/>
            <person name="Tamura T."/>
        </authorList>
    </citation>
    <scope>NUCLEOTIDE SEQUENCE</scope>
    <source>
        <strain evidence="1">NBRC 109515</strain>
    </source>
</reference>
<gene>
    <name evidence="1" type="ORF">Ssi02_51750</name>
</gene>
<dbReference type="Gene3D" id="3.40.50.150">
    <property type="entry name" value="Vaccinia Virus protein VP39"/>
    <property type="match status" value="1"/>
</dbReference>
<sequence length="277" mass="30271">MTGTPPTPPSGSEFDPTKPDIARTYRALQQWGKRDALPADRHAAAELMRKIPGADQVMQENKAVLVRMTRFAVRRGHTQFVDIGAGTPATYDARLPELPNLMEVAADIRPERRWVSVDVNPVVLAHLRVLDRDGVSTLEGDVRDLEGIFNDIEGQNLLDLGKPVVVVLGAVIHFIDDHEAAKVVPYLMRRLSPGSMVLFTHVTSTGRDPQMVAAGKAAYEALVAPIWVRSQEEIAVLLDGLTLHPPGLVRTIAWDPDETTDLASTEAPHFLAAAGDF</sequence>
<dbReference type="InterPro" id="IPR029063">
    <property type="entry name" value="SAM-dependent_MTases_sf"/>
</dbReference>
<dbReference type="SUPFAM" id="SSF53335">
    <property type="entry name" value="S-adenosyl-L-methionine-dependent methyltransferases"/>
    <property type="match status" value="1"/>
</dbReference>
<accession>A0A919RMX1</accession>
<dbReference type="Pfam" id="PF04672">
    <property type="entry name" value="Methyltransf_19"/>
    <property type="match status" value="1"/>
</dbReference>
<protein>
    <recommendedName>
        <fullName evidence="3">S-adenosyl methyltransferase</fullName>
    </recommendedName>
</protein>
<proteinExistence type="predicted"/>
<dbReference type="PIRSF" id="PIRSF017393">
    <property type="entry name" value="MTase_SAV2177"/>
    <property type="match status" value="1"/>
</dbReference>
<evidence type="ECO:0000313" key="1">
    <source>
        <dbReference type="EMBL" id="GII94944.1"/>
    </source>
</evidence>
<organism evidence="1 2">
    <name type="scientific">Sinosporangium siamense</name>
    <dbReference type="NCBI Taxonomy" id="1367973"/>
    <lineage>
        <taxon>Bacteria</taxon>
        <taxon>Bacillati</taxon>
        <taxon>Actinomycetota</taxon>
        <taxon>Actinomycetes</taxon>
        <taxon>Streptosporangiales</taxon>
        <taxon>Streptosporangiaceae</taxon>
        <taxon>Sinosporangium</taxon>
    </lineage>
</organism>
<dbReference type="RefSeq" id="WP_204029918.1">
    <property type="nucleotide sequence ID" value="NZ_BOOW01000032.1"/>
</dbReference>
<name>A0A919RMX1_9ACTN</name>
<evidence type="ECO:0000313" key="2">
    <source>
        <dbReference type="Proteomes" id="UP000606172"/>
    </source>
</evidence>
<dbReference type="AlphaFoldDB" id="A0A919RMX1"/>
<evidence type="ECO:0008006" key="3">
    <source>
        <dbReference type="Google" id="ProtNLM"/>
    </source>
</evidence>
<keyword evidence="2" id="KW-1185">Reference proteome</keyword>
<comment type="caution">
    <text evidence="1">The sequence shown here is derived from an EMBL/GenBank/DDBJ whole genome shotgun (WGS) entry which is preliminary data.</text>
</comment>
<dbReference type="InterPro" id="IPR006764">
    <property type="entry name" value="SAM_dep_MeTrfase_SAV2177_type"/>
</dbReference>